<evidence type="ECO:0000256" key="2">
    <source>
        <dbReference type="ARBA" id="ARBA00023002"/>
    </source>
</evidence>
<sequence>MSTALITGCSSGFGLVTAQHFLARGWDVIATMRTPDPTLFPESDRLTLLPLDITSEESIAHVVKQAGAIDLLVNNAGVGAPVPVELTPLATAQQLMNTNVLGTLLLTQAFLPLMREKKSGVIINVSSSVTTKAMPLIGLYRASKAALNAWSESLALEVRPFGIRVHVVLPGRSPETRFGENARAYFGGRDDVAYGEMVDDFIRRAGEAGSPVTHADDVAEAIFAVATDQHAPLYTAAGEDARQLLTQAQQHSPFSY</sequence>
<dbReference type="Gene3D" id="3.40.50.720">
    <property type="entry name" value="NAD(P)-binding Rossmann-like Domain"/>
    <property type="match status" value="1"/>
</dbReference>
<organism evidence="5 6">
    <name type="scientific">Cronobacter muytjensii</name>
    <dbReference type="NCBI Taxonomy" id="413501"/>
    <lineage>
        <taxon>Bacteria</taxon>
        <taxon>Pseudomonadati</taxon>
        <taxon>Pseudomonadota</taxon>
        <taxon>Gammaproteobacteria</taxon>
        <taxon>Enterobacterales</taxon>
        <taxon>Enterobacteriaceae</taxon>
        <taxon>Cronobacter</taxon>
    </lineage>
</organism>
<dbReference type="PANTHER" id="PTHR44169:SF6">
    <property type="entry name" value="NADPH-DEPENDENT 1-ACYLDIHYDROXYACETONE PHOSPHATE REDUCTASE"/>
    <property type="match status" value="1"/>
</dbReference>
<dbReference type="InterPro" id="IPR002347">
    <property type="entry name" value="SDR_fam"/>
</dbReference>
<proteinExistence type="inferred from homology"/>
<dbReference type="Proteomes" id="UP000244378">
    <property type="component" value="Unassembled WGS sequence"/>
</dbReference>
<dbReference type="CDD" id="cd05374">
    <property type="entry name" value="17beta-HSD-like_SDR_c"/>
    <property type="match status" value="1"/>
</dbReference>
<keyword evidence="7" id="KW-1185">Reference proteome</keyword>
<reference evidence="4 7" key="2">
    <citation type="submission" date="2019-08" db="EMBL/GenBank/DDBJ databases">
        <title>Prevalence, distribution, and phylogeny of type two toxin-antitoxin genes possessed by Cronobacter species where C. sakazakii homologs follow sequence type lineages.</title>
        <authorList>
            <person name="Finkelstein S."/>
            <person name="Negrete F."/>
            <person name="Jang H."/>
            <person name="Gopinath G.R."/>
            <person name="Tall B.D."/>
        </authorList>
    </citation>
    <scope>NUCLEOTIDE SEQUENCE [LARGE SCALE GENOMIC DNA]</scope>
    <source>
        <strain evidence="4 7">MOD1_GK1257</strain>
    </source>
</reference>
<accession>A0A2T7ATL2</accession>
<reference evidence="5 6" key="1">
    <citation type="submission" date="2016-12" db="EMBL/GenBank/DDBJ databases">
        <title>Analysis of the Molecular Diversity Among Cronobacter Species Isolated from Filth Flies Using a Pan Genomic DNA Microarray.</title>
        <authorList>
            <person name="Pava-Ripoll M."/>
            <person name="Tall B."/>
            <person name="Farber J."/>
            <person name="Fanning S."/>
            <person name="Lehner A."/>
            <person name="Stephan R."/>
            <person name="Pagotto F."/>
            <person name="Iverson C."/>
            <person name="Ziobro G."/>
            <person name="Miller A."/>
            <person name="Pearson R."/>
            <person name="Yan Q."/>
            <person name="Kim M."/>
            <person name="Jeong S."/>
            <person name="Park J."/>
            <person name="Jun S."/>
            <person name="Choi H."/>
            <person name="Chung T."/>
            <person name="Yoo Y."/>
            <person name="Park E."/>
            <person name="Hwang S."/>
            <person name="Lee B."/>
            <person name="Sathyamoorthy V."/>
            <person name="Carter L."/>
            <person name="Mammel M."/>
            <person name="Jackson S."/>
            <person name="Kothary M."/>
            <person name="Patel I."/>
            <person name="Grim C."/>
            <person name="Gopinath G."/>
            <person name="Gangiredla J."/>
            <person name="Chase H."/>
        </authorList>
    </citation>
    <scope>NUCLEOTIDE SEQUENCE [LARGE SCALE GENOMIC DNA]</scope>
    <source>
        <strain evidence="5 6">MOD1-Md1s</strain>
    </source>
</reference>
<dbReference type="EMBL" id="MSAE01000018">
    <property type="protein sequence ID" value="PUX14969.1"/>
    <property type="molecule type" value="Genomic_DNA"/>
</dbReference>
<dbReference type="PRINTS" id="PR00080">
    <property type="entry name" value="SDRFAMILY"/>
</dbReference>
<dbReference type="AlphaFoldDB" id="A0A2T7ATL2"/>
<dbReference type="PRINTS" id="PR00081">
    <property type="entry name" value="GDHRDH"/>
</dbReference>
<evidence type="ECO:0000313" key="6">
    <source>
        <dbReference type="Proteomes" id="UP000244378"/>
    </source>
</evidence>
<keyword evidence="2" id="KW-0560">Oxidoreductase</keyword>
<evidence type="ECO:0000313" key="5">
    <source>
        <dbReference type="EMBL" id="PUX14969.1"/>
    </source>
</evidence>
<name>A0A2T7ATL2_9ENTR</name>
<dbReference type="RefSeq" id="WP_075193056.1">
    <property type="nucleotide sequence ID" value="NZ_CP187979.1"/>
</dbReference>
<evidence type="ECO:0000313" key="7">
    <source>
        <dbReference type="Proteomes" id="UP000469927"/>
    </source>
</evidence>
<protein>
    <submittedName>
        <fullName evidence="5">SDR family NAD(P)-dependent oxidoreductase</fullName>
    </submittedName>
    <submittedName>
        <fullName evidence="4">SDR family oxidoreductase</fullName>
    </submittedName>
</protein>
<dbReference type="OrthoDB" id="9775296at2"/>
<evidence type="ECO:0000256" key="1">
    <source>
        <dbReference type="ARBA" id="ARBA00006484"/>
    </source>
</evidence>
<evidence type="ECO:0000256" key="3">
    <source>
        <dbReference type="RuleBase" id="RU000363"/>
    </source>
</evidence>
<gene>
    <name evidence="5" type="ORF">AUN14_09360</name>
    <name evidence="4" type="ORF">FZI19_02960</name>
</gene>
<dbReference type="PANTHER" id="PTHR44169">
    <property type="entry name" value="NADPH-DEPENDENT 1-ACYLDIHYDROXYACETONE PHOSPHATE REDUCTASE"/>
    <property type="match status" value="1"/>
</dbReference>
<comment type="caution">
    <text evidence="5">The sequence shown here is derived from an EMBL/GenBank/DDBJ whole genome shotgun (WGS) entry which is preliminary data.</text>
</comment>
<evidence type="ECO:0000313" key="4">
    <source>
        <dbReference type="EMBL" id="KAB0885834.1"/>
    </source>
</evidence>
<dbReference type="Pfam" id="PF00106">
    <property type="entry name" value="adh_short"/>
    <property type="match status" value="1"/>
</dbReference>
<dbReference type="GO" id="GO:0016491">
    <property type="term" value="F:oxidoreductase activity"/>
    <property type="evidence" value="ECO:0007669"/>
    <property type="project" value="UniProtKB-KW"/>
</dbReference>
<dbReference type="SUPFAM" id="SSF51735">
    <property type="entry name" value="NAD(P)-binding Rossmann-fold domains"/>
    <property type="match status" value="1"/>
</dbReference>
<comment type="similarity">
    <text evidence="1 3">Belongs to the short-chain dehydrogenases/reductases (SDR) family.</text>
</comment>
<dbReference type="Proteomes" id="UP000469927">
    <property type="component" value="Unassembled WGS sequence"/>
</dbReference>
<dbReference type="EMBL" id="WAGD01000007">
    <property type="protein sequence ID" value="KAB0885834.1"/>
    <property type="molecule type" value="Genomic_DNA"/>
</dbReference>
<dbReference type="InterPro" id="IPR036291">
    <property type="entry name" value="NAD(P)-bd_dom_sf"/>
</dbReference>